<feature type="region of interest" description="Disordered" evidence="1">
    <location>
        <begin position="177"/>
        <end position="209"/>
    </location>
</feature>
<keyword evidence="4" id="KW-1185">Reference proteome</keyword>
<dbReference type="PROSITE" id="PS50172">
    <property type="entry name" value="BRCT"/>
    <property type="match status" value="1"/>
</dbReference>
<dbReference type="EMBL" id="CAJNOR010011509">
    <property type="protein sequence ID" value="CAF1661828.1"/>
    <property type="molecule type" value="Genomic_DNA"/>
</dbReference>
<evidence type="ECO:0000256" key="1">
    <source>
        <dbReference type="SAM" id="MobiDB-lite"/>
    </source>
</evidence>
<sequence length="334" mass="37466">MIGLFKQRSADVGSKFQIVIGKSMQNKLPLQGVVIFVSQQLVTNRMALHEQCTELGGKFVWMFDVPFTHYICKGKLSKRGKEYKKVEEYRAACVHPAWLKACQTFGQRVAEKLYASTYNPNKSLNFISAGDEDDDDDDEENNVPSLTTKATTVRPMKALKPVQTLRSLPTMNKKQTHHLATHVAESQVSSPKVIPTSMPPPPSSSLSQNTSEAETMLNDLESSLAQFLNNNTSISRASIVDDEQTKKSLPVIRSISNMKNDHNNNIDTDIEPSMRVEWLDDAMQAERQKMIDEDEHGASSQQKQLRSGEAKTGKKRPLVDSNFDQSFNAKKCRT</sequence>
<feature type="region of interest" description="Disordered" evidence="1">
    <location>
        <begin position="292"/>
        <end position="334"/>
    </location>
</feature>
<protein>
    <recommendedName>
        <fullName evidence="2">BRCT domain-containing protein</fullName>
    </recommendedName>
</protein>
<dbReference type="SUPFAM" id="SSF52113">
    <property type="entry name" value="BRCT domain"/>
    <property type="match status" value="1"/>
</dbReference>
<dbReference type="InterPro" id="IPR001357">
    <property type="entry name" value="BRCT_dom"/>
</dbReference>
<reference evidence="3" key="1">
    <citation type="submission" date="2021-02" db="EMBL/GenBank/DDBJ databases">
        <authorList>
            <person name="Nowell W R."/>
        </authorList>
    </citation>
    <scope>NUCLEOTIDE SEQUENCE</scope>
</reference>
<proteinExistence type="predicted"/>
<accession>A0A816FI27</accession>
<dbReference type="AlphaFoldDB" id="A0A816FI27"/>
<feature type="region of interest" description="Disordered" evidence="1">
    <location>
        <begin position="126"/>
        <end position="146"/>
    </location>
</feature>
<evidence type="ECO:0000313" key="4">
    <source>
        <dbReference type="Proteomes" id="UP000663828"/>
    </source>
</evidence>
<evidence type="ECO:0000313" key="3">
    <source>
        <dbReference type="EMBL" id="CAF1661828.1"/>
    </source>
</evidence>
<evidence type="ECO:0000259" key="2">
    <source>
        <dbReference type="PROSITE" id="PS50172"/>
    </source>
</evidence>
<dbReference type="SMART" id="SM00292">
    <property type="entry name" value="BRCT"/>
    <property type="match status" value="1"/>
</dbReference>
<name>A0A816FI27_ADIRI</name>
<gene>
    <name evidence="3" type="ORF">XAT740_LOCUS57023</name>
</gene>
<organism evidence="3 4">
    <name type="scientific">Adineta ricciae</name>
    <name type="common">Rotifer</name>
    <dbReference type="NCBI Taxonomy" id="249248"/>
    <lineage>
        <taxon>Eukaryota</taxon>
        <taxon>Metazoa</taxon>
        <taxon>Spiralia</taxon>
        <taxon>Gnathifera</taxon>
        <taxon>Rotifera</taxon>
        <taxon>Eurotatoria</taxon>
        <taxon>Bdelloidea</taxon>
        <taxon>Adinetida</taxon>
        <taxon>Adinetidae</taxon>
        <taxon>Adineta</taxon>
    </lineage>
</organism>
<dbReference type="Proteomes" id="UP000663828">
    <property type="component" value="Unassembled WGS sequence"/>
</dbReference>
<feature type="compositionally biased region" description="Acidic residues" evidence="1">
    <location>
        <begin position="130"/>
        <end position="141"/>
    </location>
</feature>
<feature type="domain" description="BRCT" evidence="2">
    <location>
        <begin position="25"/>
        <end position="116"/>
    </location>
</feature>
<dbReference type="Gene3D" id="3.40.50.10190">
    <property type="entry name" value="BRCT domain"/>
    <property type="match status" value="1"/>
</dbReference>
<dbReference type="InterPro" id="IPR036420">
    <property type="entry name" value="BRCT_dom_sf"/>
</dbReference>
<comment type="caution">
    <text evidence="3">The sequence shown here is derived from an EMBL/GenBank/DDBJ whole genome shotgun (WGS) entry which is preliminary data.</text>
</comment>
<dbReference type="Pfam" id="PF00533">
    <property type="entry name" value="BRCT"/>
    <property type="match status" value="1"/>
</dbReference>